<reference evidence="2 4" key="1">
    <citation type="journal article" date="2014" name="Nat. Genet.">
        <title>Genome and transcriptome of the porcine whipworm Trichuris suis.</title>
        <authorList>
            <person name="Jex A.R."/>
            <person name="Nejsum P."/>
            <person name="Schwarz E.M."/>
            <person name="Hu L."/>
            <person name="Young N.D."/>
            <person name="Hall R.S."/>
            <person name="Korhonen P.K."/>
            <person name="Liao S."/>
            <person name="Thamsborg S."/>
            <person name="Xia J."/>
            <person name="Xu P."/>
            <person name="Wang S."/>
            <person name="Scheerlinck J.P."/>
            <person name="Hofmann A."/>
            <person name="Sternberg P.W."/>
            <person name="Wang J."/>
            <person name="Gasser R.B."/>
        </authorList>
    </citation>
    <scope>NUCLEOTIDE SEQUENCE [LARGE SCALE GENOMIC DNA]</scope>
    <source>
        <strain evidence="3">DCEP-RM93F</strain>
        <strain evidence="2">DCEP-RM93M</strain>
    </source>
</reference>
<evidence type="ECO:0000313" key="4">
    <source>
        <dbReference type="Proteomes" id="UP000030764"/>
    </source>
</evidence>
<proteinExistence type="predicted"/>
<keyword evidence="4" id="KW-1185">Reference proteome</keyword>
<accession>A0A085MK26</accession>
<evidence type="ECO:0000256" key="1">
    <source>
        <dbReference type="SAM" id="SignalP"/>
    </source>
</evidence>
<name>A0A085MK26_9BILA</name>
<keyword evidence="1" id="KW-0732">Signal</keyword>
<dbReference type="EMBL" id="KL367549">
    <property type="protein sequence ID" value="KFD64861.1"/>
    <property type="molecule type" value="Genomic_DNA"/>
</dbReference>
<protein>
    <submittedName>
        <fullName evidence="2">Uncharacterized protein</fullName>
    </submittedName>
</protein>
<dbReference type="AlphaFoldDB" id="A0A085MK26"/>
<evidence type="ECO:0000313" key="3">
    <source>
        <dbReference type="EMBL" id="KFD64861.1"/>
    </source>
</evidence>
<dbReference type="EMBL" id="KL363188">
    <property type="protein sequence ID" value="KFD57572.1"/>
    <property type="molecule type" value="Genomic_DNA"/>
</dbReference>
<gene>
    <name evidence="2" type="ORF">M513_01675</name>
    <name evidence="3" type="ORF">M514_01675</name>
</gene>
<organism evidence="2 4">
    <name type="scientific">Trichuris suis</name>
    <name type="common">pig whipworm</name>
    <dbReference type="NCBI Taxonomy" id="68888"/>
    <lineage>
        <taxon>Eukaryota</taxon>
        <taxon>Metazoa</taxon>
        <taxon>Ecdysozoa</taxon>
        <taxon>Nematoda</taxon>
        <taxon>Enoplea</taxon>
        <taxon>Dorylaimia</taxon>
        <taxon>Trichinellida</taxon>
        <taxon>Trichuridae</taxon>
        <taxon>Trichuris</taxon>
    </lineage>
</organism>
<sequence>MKLSTFSFALACLAVVAYGRVPRAPIRSRDKVISKYPMLLESLERFEEGCRQSYDLERKTKTESYSPLNLLTCYQMVLEMLLTNHLDKTQMTKEEKKAELCNLIPYGFRCLYT</sequence>
<feature type="chain" id="PRO_5007379440" evidence="1">
    <location>
        <begin position="20"/>
        <end position="113"/>
    </location>
</feature>
<dbReference type="Proteomes" id="UP000030758">
    <property type="component" value="Unassembled WGS sequence"/>
</dbReference>
<evidence type="ECO:0000313" key="2">
    <source>
        <dbReference type="EMBL" id="KFD57572.1"/>
    </source>
</evidence>
<dbReference type="Proteomes" id="UP000030764">
    <property type="component" value="Unassembled WGS sequence"/>
</dbReference>
<feature type="signal peptide" evidence="1">
    <location>
        <begin position="1"/>
        <end position="19"/>
    </location>
</feature>